<dbReference type="OrthoDB" id="116979at2"/>
<dbReference type="InterPro" id="IPR029046">
    <property type="entry name" value="LolA/LolB/LppX"/>
</dbReference>
<organism evidence="3 4">
    <name type="scientific">Rhodoplanes roseus</name>
    <dbReference type="NCBI Taxonomy" id="29409"/>
    <lineage>
        <taxon>Bacteria</taxon>
        <taxon>Pseudomonadati</taxon>
        <taxon>Pseudomonadota</taxon>
        <taxon>Alphaproteobacteria</taxon>
        <taxon>Hyphomicrobiales</taxon>
        <taxon>Nitrobacteraceae</taxon>
        <taxon>Rhodoplanes</taxon>
    </lineage>
</organism>
<protein>
    <recommendedName>
        <fullName evidence="5">DUF2092 domain-containing protein</fullName>
    </recommendedName>
</protein>
<dbReference type="InterPro" id="IPR019207">
    <property type="entry name" value="DUF2092"/>
</dbReference>
<feature type="chain" id="PRO_5016426380" description="DUF2092 domain-containing protein" evidence="2">
    <location>
        <begin position="31"/>
        <end position="266"/>
    </location>
</feature>
<comment type="caution">
    <text evidence="3">The sequence shown here is derived from an EMBL/GenBank/DDBJ whole genome shotgun (WGS) entry which is preliminary data.</text>
</comment>
<reference evidence="3 4" key="1">
    <citation type="submission" date="2017-07" db="EMBL/GenBank/DDBJ databases">
        <title>Draft Genome Sequences of Select Purple Nonsulfur Bacteria.</title>
        <authorList>
            <person name="Lasarre B."/>
            <person name="Mckinlay J.B."/>
        </authorList>
    </citation>
    <scope>NUCLEOTIDE SEQUENCE [LARGE SCALE GENOMIC DNA]</scope>
    <source>
        <strain evidence="3 4">DSM 5909</strain>
    </source>
</reference>
<sequence>MIQTVRRLVPKLTAVAATLLMMGAAGPTEAAPRGKDGPRPNPVDPAVVAAFDRMGAYVAGLAGFELATTYAFDVVARNGQTVTVDGAGQYLVRRPDRLAATVTNDLFARTYVYDGKTLVIASPSERYYARVPARPTIRDMLAGAAAEHAIEIPAADLFDLGTPNAPTKGITSAFRVGTATIAGEAAEHFAFRSKDRDWEVWIRAGDKPVPLRFTLIDRAQPAAPRYTVTLGWTERTDIPDTAFVFSPRPDQTPVAILRLGRKQGSN</sequence>
<evidence type="ECO:0000256" key="1">
    <source>
        <dbReference type="ARBA" id="ARBA00022729"/>
    </source>
</evidence>
<accession>A0A327L7M9</accession>
<gene>
    <name evidence="3" type="ORF">CH341_03755</name>
</gene>
<dbReference type="RefSeq" id="WP_111417696.1">
    <property type="nucleotide sequence ID" value="NZ_NPEX01000014.1"/>
</dbReference>
<keyword evidence="4" id="KW-1185">Reference proteome</keyword>
<evidence type="ECO:0000313" key="4">
    <source>
        <dbReference type="Proteomes" id="UP000249130"/>
    </source>
</evidence>
<dbReference type="Proteomes" id="UP000249130">
    <property type="component" value="Unassembled WGS sequence"/>
</dbReference>
<keyword evidence="1 2" id="KW-0732">Signal</keyword>
<dbReference type="SUPFAM" id="SSF89392">
    <property type="entry name" value="Prokaryotic lipoproteins and lipoprotein localization factors"/>
    <property type="match status" value="1"/>
</dbReference>
<dbReference type="Gene3D" id="2.50.20.10">
    <property type="entry name" value="Lipoprotein localisation LolA/LolB/LppX"/>
    <property type="match status" value="1"/>
</dbReference>
<evidence type="ECO:0000313" key="3">
    <source>
        <dbReference type="EMBL" id="RAI45512.1"/>
    </source>
</evidence>
<dbReference type="AlphaFoldDB" id="A0A327L7M9"/>
<feature type="signal peptide" evidence="2">
    <location>
        <begin position="1"/>
        <end position="30"/>
    </location>
</feature>
<evidence type="ECO:0000256" key="2">
    <source>
        <dbReference type="SAM" id="SignalP"/>
    </source>
</evidence>
<name>A0A327L7M9_9BRAD</name>
<dbReference type="EMBL" id="NPEX01000014">
    <property type="protein sequence ID" value="RAI45512.1"/>
    <property type="molecule type" value="Genomic_DNA"/>
</dbReference>
<evidence type="ECO:0008006" key="5">
    <source>
        <dbReference type="Google" id="ProtNLM"/>
    </source>
</evidence>
<proteinExistence type="predicted"/>
<dbReference type="Pfam" id="PF09865">
    <property type="entry name" value="DUF2092"/>
    <property type="match status" value="1"/>
</dbReference>